<evidence type="ECO:0000313" key="2">
    <source>
        <dbReference type="EMBL" id="OGL79002.1"/>
    </source>
</evidence>
<gene>
    <name evidence="2" type="ORF">A3J43_03860</name>
</gene>
<dbReference type="Proteomes" id="UP000176604">
    <property type="component" value="Unassembled WGS sequence"/>
</dbReference>
<feature type="transmembrane region" description="Helical" evidence="1">
    <location>
        <begin position="101"/>
        <end position="118"/>
    </location>
</feature>
<organism evidence="2 3">
    <name type="scientific">Candidatus Uhrbacteria bacterium RIFCSPHIGHO2_12_FULL_54_23</name>
    <dbReference type="NCBI Taxonomy" id="1802397"/>
    <lineage>
        <taxon>Bacteria</taxon>
        <taxon>Candidatus Uhriibacteriota</taxon>
    </lineage>
</organism>
<keyword evidence="1" id="KW-1133">Transmembrane helix</keyword>
<evidence type="ECO:0000256" key="1">
    <source>
        <dbReference type="SAM" id="Phobius"/>
    </source>
</evidence>
<proteinExistence type="predicted"/>
<reference evidence="2 3" key="1">
    <citation type="journal article" date="2016" name="Nat. Commun.">
        <title>Thousands of microbial genomes shed light on interconnected biogeochemical processes in an aquifer system.</title>
        <authorList>
            <person name="Anantharaman K."/>
            <person name="Brown C.T."/>
            <person name="Hug L.A."/>
            <person name="Sharon I."/>
            <person name="Castelle C.J."/>
            <person name="Probst A.J."/>
            <person name="Thomas B.C."/>
            <person name="Singh A."/>
            <person name="Wilkins M.J."/>
            <person name="Karaoz U."/>
            <person name="Brodie E.L."/>
            <person name="Williams K.H."/>
            <person name="Hubbard S.S."/>
            <person name="Banfield J.F."/>
        </authorList>
    </citation>
    <scope>NUCLEOTIDE SEQUENCE [LARGE SCALE GENOMIC DNA]</scope>
</reference>
<keyword evidence="1" id="KW-0472">Membrane</keyword>
<evidence type="ECO:0000313" key="3">
    <source>
        <dbReference type="Proteomes" id="UP000176604"/>
    </source>
</evidence>
<comment type="caution">
    <text evidence="2">The sequence shown here is derived from an EMBL/GenBank/DDBJ whole genome shotgun (WGS) entry which is preliminary data.</text>
</comment>
<sequence length="120" mass="14123">MTLALHVIRFVLLDIVGEILYWPVWWYTRGLWEALKWAGRGLRDEWGVLALTLWLRSMFTPMYADYSFAGRAISFVFRVLILGWRLMKFFIWVAWYAVGLALYAGLPAAAAYVLFSFFRQ</sequence>
<dbReference type="AlphaFoldDB" id="A0A1F7UL35"/>
<keyword evidence="1" id="KW-0812">Transmembrane</keyword>
<feature type="transmembrane region" description="Helical" evidence="1">
    <location>
        <begin position="7"/>
        <end position="26"/>
    </location>
</feature>
<name>A0A1F7UL35_9BACT</name>
<accession>A0A1F7UL35</accession>
<dbReference type="STRING" id="1802397.A3J43_03860"/>
<dbReference type="EMBL" id="MGEF01000020">
    <property type="protein sequence ID" value="OGL79002.1"/>
    <property type="molecule type" value="Genomic_DNA"/>
</dbReference>
<protein>
    <submittedName>
        <fullName evidence="2">Uncharacterized protein</fullName>
    </submittedName>
</protein>